<evidence type="ECO:0000313" key="5">
    <source>
        <dbReference type="Proteomes" id="UP001432180"/>
    </source>
</evidence>
<name>A0ABZ0SA42_9GAMM</name>
<keyword evidence="5" id="KW-1185">Reference proteome</keyword>
<dbReference type="Gene3D" id="3.40.50.2300">
    <property type="match status" value="2"/>
</dbReference>
<dbReference type="CDD" id="cd19979">
    <property type="entry name" value="PBP1_ABC_ligand_binding-like"/>
    <property type="match status" value="1"/>
</dbReference>
<dbReference type="Pfam" id="PF13458">
    <property type="entry name" value="Peripla_BP_6"/>
    <property type="match status" value="1"/>
</dbReference>
<sequence length="414" mass="44583">MPKALRFRLALGLILFQLLLLFAGLAPAAPPIRVGLNADLSGADRQSGEAIRRGALVAMAEINAAGGVLGRELQLVERDHRRNPARGRHNVEQLAADPAVIAILGGKHTPVILAELDSIHDRGIPYLVPWAAGSGLMTHGHQPNYVFRLSLNDAFVGELLVEHALERGLVRPGLLLEQTGWGRSNERALLAALDARELRPARVEWFNWGERDFAPALERLTAAEADSLIFVGNAPDGVHLIDALLARPASARLPVISHWGIAGGDFAAPLGARLDAVDLVFPQTFSFLDPPRPPRAERVLRRYREQFPPLVGQTLANDPNDPNDPVKTPTGFAHAYDLVHLLALAITQAGSTDRKIVRGALEQLPAYAGLVRDYDPAFSAKSHDALGPEDVNMARFIAGAIVPLRHATAGGASQ</sequence>
<dbReference type="EMBL" id="CP121472">
    <property type="protein sequence ID" value="WPL16435.1"/>
    <property type="molecule type" value="Genomic_DNA"/>
</dbReference>
<reference evidence="4 5" key="1">
    <citation type="journal article" date="2023" name="Microorganisms">
        <title>Thiorhodovibrio frisius and Trv. litoralis spp. nov., Two Novel Members from a Clade of Fastidious Purple Sulfur Bacteria That Exhibit Unique Red-Shifted Light-Harvesting Capabilities.</title>
        <authorList>
            <person name="Methner A."/>
            <person name="Kuzyk S.B."/>
            <person name="Petersen J."/>
            <person name="Bauer S."/>
            <person name="Brinkmann H."/>
            <person name="Sichau K."/>
            <person name="Wanner G."/>
            <person name="Wolf J."/>
            <person name="Neumann-Schaal M."/>
            <person name="Henke P."/>
            <person name="Tank M."/>
            <person name="Sproer C."/>
            <person name="Bunk B."/>
            <person name="Overmann J."/>
        </authorList>
    </citation>
    <scope>NUCLEOTIDE SEQUENCE [LARGE SCALE GENOMIC DNA]</scope>
    <source>
        <strain evidence="4 5">DSM 6702</strain>
    </source>
</reference>
<dbReference type="Proteomes" id="UP001432180">
    <property type="component" value="Chromosome"/>
</dbReference>
<comment type="similarity">
    <text evidence="1">Belongs to the leucine-binding protein family.</text>
</comment>
<dbReference type="RefSeq" id="WP_328986983.1">
    <property type="nucleotide sequence ID" value="NZ_CP121472.1"/>
</dbReference>
<gene>
    <name evidence="4" type="primary">livJ</name>
    <name evidence="4" type="ORF">Thiowin_01389</name>
</gene>
<evidence type="ECO:0000256" key="2">
    <source>
        <dbReference type="ARBA" id="ARBA00022729"/>
    </source>
</evidence>
<evidence type="ECO:0000256" key="1">
    <source>
        <dbReference type="ARBA" id="ARBA00010062"/>
    </source>
</evidence>
<keyword evidence="2" id="KW-0732">Signal</keyword>
<accession>A0ABZ0SA42</accession>
<evidence type="ECO:0000259" key="3">
    <source>
        <dbReference type="Pfam" id="PF13458"/>
    </source>
</evidence>
<dbReference type="SUPFAM" id="SSF53822">
    <property type="entry name" value="Periplasmic binding protein-like I"/>
    <property type="match status" value="1"/>
</dbReference>
<organism evidence="4 5">
    <name type="scientific">Thiorhodovibrio winogradskyi</name>
    <dbReference type="NCBI Taxonomy" id="77007"/>
    <lineage>
        <taxon>Bacteria</taxon>
        <taxon>Pseudomonadati</taxon>
        <taxon>Pseudomonadota</taxon>
        <taxon>Gammaproteobacteria</taxon>
        <taxon>Chromatiales</taxon>
        <taxon>Chromatiaceae</taxon>
        <taxon>Thiorhodovibrio</taxon>
    </lineage>
</organism>
<proteinExistence type="inferred from homology"/>
<dbReference type="InterPro" id="IPR028081">
    <property type="entry name" value="Leu-bd"/>
</dbReference>
<protein>
    <submittedName>
        <fullName evidence="4">Leu/Ile/Val-binding protein</fullName>
    </submittedName>
</protein>
<dbReference type="PANTHER" id="PTHR30483">
    <property type="entry name" value="LEUCINE-SPECIFIC-BINDING PROTEIN"/>
    <property type="match status" value="1"/>
</dbReference>
<dbReference type="InterPro" id="IPR051010">
    <property type="entry name" value="BCAA_transport"/>
</dbReference>
<feature type="domain" description="Leucine-binding protein" evidence="3">
    <location>
        <begin position="31"/>
        <end position="373"/>
    </location>
</feature>
<dbReference type="PANTHER" id="PTHR30483:SF6">
    <property type="entry name" value="PERIPLASMIC BINDING PROTEIN OF ABC TRANSPORTER FOR NATURAL AMINO ACIDS"/>
    <property type="match status" value="1"/>
</dbReference>
<evidence type="ECO:0000313" key="4">
    <source>
        <dbReference type="EMBL" id="WPL16435.1"/>
    </source>
</evidence>
<dbReference type="InterPro" id="IPR028082">
    <property type="entry name" value="Peripla_BP_I"/>
</dbReference>